<sequence length="69" mass="8096">MLRVLRGRYLAGLMFVAWMLITALRSRYAHPYELLWWTGIVAAGAAMFAAGWIWRGTRGEVRRRRETRV</sequence>
<dbReference type="KEGG" id="vg:26630837"/>
<reference evidence="2 3" key="1">
    <citation type="journal article" date="2015" name="Genome Announc.">
        <title>Genome Sequences of Cluster G Mycobacteriophages Cambiare, FlagStaff, and MOOREtheMARYer.</title>
        <authorList>
            <person name="Pope W.H."/>
            <person name="Augustine D.A."/>
            <person name="Carroll D.C."/>
            <person name="Duncan J.C."/>
            <person name="Harwi K.M."/>
            <person name="Howry R."/>
            <person name="Jagessar B."/>
            <person name="Lum B.A."/>
            <person name="Meinert J.W."/>
            <person name="Migliozzi J.S."/>
            <person name="Milliken K.A."/>
            <person name="Mitchell C.J."/>
            <person name="Nalatwad A.S."/>
            <person name="Orlandini K.C."/>
            <person name="Rhein M.J."/>
            <person name="Saravanan V."/>
            <person name="Seese B.A."/>
            <person name="Schiebel J.G."/>
            <person name="Thomas K.B."/>
            <person name="Adkins N.L."/>
            <person name="Cohen K.L."/>
            <person name="Iyengar V.B."/>
            <person name="Kim H."/>
            <person name="Kramer Z.J."/>
            <person name="Montgomery M.T."/>
            <person name="Schafer C.E."/>
            <person name="Wilkes K.E."/>
            <person name="Grubb S.R."/>
            <person name="Warner M.H."/>
            <person name="Bowman C.A."/>
            <person name="Russell D.A."/>
            <person name="Hatfull G.F."/>
        </authorList>
    </citation>
    <scope>NUCLEOTIDE SEQUENCE [LARGE SCALE GENOMIC DNA]</scope>
</reference>
<organism evidence="2 3">
    <name type="scientific">Mycobacterium phage FlagStaff</name>
    <dbReference type="NCBI Taxonomy" id="1647304"/>
    <lineage>
        <taxon>Viruses</taxon>
        <taxon>Duplodnaviria</taxon>
        <taxon>Heunggongvirae</taxon>
        <taxon>Uroviricota</taxon>
        <taxon>Caudoviricetes</taxon>
        <taxon>Gclasvirinae</taxon>
        <taxon>Avocadovirus</taxon>
        <taxon>Avocadovirus flagstaff</taxon>
    </lineage>
</organism>
<evidence type="ECO:0000313" key="3">
    <source>
        <dbReference type="Proteomes" id="UP000203806"/>
    </source>
</evidence>
<accession>A0A0F6SJM8</accession>
<dbReference type="GeneID" id="26630837"/>
<gene>
    <name evidence="2" type="primary">55</name>
    <name evidence="2" type="ORF">SEA_FLAGSTAFF_55</name>
</gene>
<keyword evidence="3" id="KW-1185">Reference proteome</keyword>
<keyword evidence="1" id="KW-1133">Transmembrane helix</keyword>
<evidence type="ECO:0000313" key="2">
    <source>
        <dbReference type="EMBL" id="AKF14492.1"/>
    </source>
</evidence>
<protein>
    <submittedName>
        <fullName evidence="2">Uncharacterized protein</fullName>
    </submittedName>
</protein>
<dbReference type="EMBL" id="KR080197">
    <property type="protein sequence ID" value="AKF14492.1"/>
    <property type="molecule type" value="Genomic_DNA"/>
</dbReference>
<dbReference type="Proteomes" id="UP000203806">
    <property type="component" value="Segment"/>
</dbReference>
<name>A0A0F6SJM8_9CAUD</name>
<feature type="transmembrane region" description="Helical" evidence="1">
    <location>
        <begin position="35"/>
        <end position="54"/>
    </location>
</feature>
<dbReference type="RefSeq" id="YP_009204246.1">
    <property type="nucleotide sequence ID" value="NC_028861.1"/>
</dbReference>
<keyword evidence="1" id="KW-0472">Membrane</keyword>
<proteinExistence type="predicted"/>
<evidence type="ECO:0000256" key="1">
    <source>
        <dbReference type="SAM" id="Phobius"/>
    </source>
</evidence>
<keyword evidence="1" id="KW-0812">Transmembrane</keyword>